<keyword evidence="9 12" id="KW-0472">Membrane</keyword>
<dbReference type="InterPro" id="IPR037066">
    <property type="entry name" value="Plug_dom_sf"/>
</dbReference>
<dbReference type="InterPro" id="IPR010105">
    <property type="entry name" value="TonB_sidphr_rcpt"/>
</dbReference>
<protein>
    <recommendedName>
        <fullName evidence="19">TonB-dependent receptor</fullName>
    </recommendedName>
</protein>
<dbReference type="Pfam" id="PF07715">
    <property type="entry name" value="Plug"/>
    <property type="match status" value="1"/>
</dbReference>
<dbReference type="CDD" id="cd01347">
    <property type="entry name" value="ligand_gated_channel"/>
    <property type="match status" value="1"/>
</dbReference>
<feature type="chain" id="PRO_5019060741" description="TonB-dependent receptor" evidence="14">
    <location>
        <begin position="30"/>
        <end position="700"/>
    </location>
</feature>
<feature type="domain" description="TonB-dependent receptor-like beta-barrel" evidence="15">
    <location>
        <begin position="233"/>
        <end position="663"/>
    </location>
</feature>
<dbReference type="FunFam" id="2.170.130.10:FF:000001">
    <property type="entry name" value="Catecholate siderophore TonB-dependent receptor"/>
    <property type="match status" value="1"/>
</dbReference>
<keyword evidence="8 13" id="KW-0798">TonB box</keyword>
<dbReference type="SUPFAM" id="SSF56935">
    <property type="entry name" value="Porins"/>
    <property type="match status" value="1"/>
</dbReference>
<dbReference type="AlphaFoldDB" id="A0A422QLD4"/>
<evidence type="ECO:0000256" key="7">
    <source>
        <dbReference type="ARBA" id="ARBA00023065"/>
    </source>
</evidence>
<dbReference type="Gene3D" id="2.40.170.20">
    <property type="entry name" value="TonB-dependent receptor, beta-barrel domain"/>
    <property type="match status" value="1"/>
</dbReference>
<keyword evidence="11 12" id="KW-0998">Cell outer membrane</keyword>
<dbReference type="OrthoDB" id="9790771at2"/>
<dbReference type="Proteomes" id="UP000283254">
    <property type="component" value="Unassembled WGS sequence"/>
</dbReference>
<feature type="domain" description="TonB-dependent receptor plug" evidence="16">
    <location>
        <begin position="62"/>
        <end position="160"/>
    </location>
</feature>
<keyword evidence="3 12" id="KW-0813">Transport</keyword>
<organism evidence="17 18">
    <name type="scientific">Massilia aurea</name>
    <dbReference type="NCBI Taxonomy" id="373040"/>
    <lineage>
        <taxon>Bacteria</taxon>
        <taxon>Pseudomonadati</taxon>
        <taxon>Pseudomonadota</taxon>
        <taxon>Betaproteobacteria</taxon>
        <taxon>Burkholderiales</taxon>
        <taxon>Oxalobacteraceae</taxon>
        <taxon>Telluria group</taxon>
        <taxon>Massilia</taxon>
    </lineage>
</organism>
<sequence>MRIIIIQFMSPKPLVPFFALSAPALTAIAQTASPAVVEIKGSLNVINESSQASTATRTDQSLMDVAQSVQVIGPTLLEDLQVRSLDDALSLVSGIAQAPTRAGTQDAFVRRGFTGESAGSVLRDGVRSVQARNFSATTERVEVLKGPASTLYGIQEPGGVINVVSKAPLARARTDLQVDTEEAGGYGAQFDHTGPIGASGWSYRLIASTEDRDDWRNFGVTRRDLVAPSLAWRSGGTEFIVSYEHTDYDVPFDDGAIFGANGRPIDIPRERRLSEPFSHVEGKSDFVNTRLQHAINGQWTARVNYAFNQHRYSDWRVRANRYDEATGLLRRRVDGRQGVDDNSHYLVADLVGKFRTGAVGHEVLVGVDHERTLGRTMGELTRVTHDGFDTVNPVYGQIPVPTEIDDETRNARSLLATTSVFAQDSMALGERWIVAASVRFQRYRQEEGAGLEFVETQNISGSKVLPRLGALYKLDPRLSLYANYATSFVPNLASSPTQGAFDPTEGRSLELGSKFKVDERVSGTVALFDIEKKNIVVNLDDDTAQAIGKARSRGAELDLVGQVGDRFSVIGSYAYTATEVLEDASGLKGNQLPNAPRHAASVAAHYAPGWRTGGLSWHVNAAVRYAGEREGDSANSVTLPSYTVADLGLGTAFKWNGTSLKLDLLLRNAFDRAYYTSADGAMRVLVGTPRQLGVRLRSTF</sequence>
<dbReference type="InterPro" id="IPR000531">
    <property type="entry name" value="Beta-barrel_TonB"/>
</dbReference>
<evidence type="ECO:0000256" key="2">
    <source>
        <dbReference type="ARBA" id="ARBA00009810"/>
    </source>
</evidence>
<evidence type="ECO:0000256" key="9">
    <source>
        <dbReference type="ARBA" id="ARBA00023136"/>
    </source>
</evidence>
<dbReference type="EMBL" id="JSAB01000089">
    <property type="protein sequence ID" value="RNF30776.1"/>
    <property type="molecule type" value="Genomic_DNA"/>
</dbReference>
<dbReference type="Pfam" id="PF00593">
    <property type="entry name" value="TonB_dep_Rec_b-barrel"/>
    <property type="match status" value="1"/>
</dbReference>
<evidence type="ECO:0008006" key="19">
    <source>
        <dbReference type="Google" id="ProtNLM"/>
    </source>
</evidence>
<keyword evidence="7" id="KW-0406">Ion transport</keyword>
<reference evidence="17" key="1">
    <citation type="submission" date="2014-10" db="EMBL/GenBank/DDBJ databases">
        <title>Massilia sp. genome.</title>
        <authorList>
            <person name="Xu B."/>
            <person name="Dai L."/>
            <person name="Huang Z."/>
        </authorList>
    </citation>
    <scope>NUCLEOTIDE SEQUENCE [LARGE SCALE GENOMIC DNA]</scope>
    <source>
        <strain evidence="17">CFS-1</strain>
    </source>
</reference>
<dbReference type="PANTHER" id="PTHR32552">
    <property type="entry name" value="FERRICHROME IRON RECEPTOR-RELATED"/>
    <property type="match status" value="1"/>
</dbReference>
<keyword evidence="4 12" id="KW-1134">Transmembrane beta strand</keyword>
<feature type="signal peptide" evidence="14">
    <location>
        <begin position="1"/>
        <end position="29"/>
    </location>
</feature>
<evidence type="ECO:0000256" key="10">
    <source>
        <dbReference type="ARBA" id="ARBA00023170"/>
    </source>
</evidence>
<evidence type="ECO:0000256" key="5">
    <source>
        <dbReference type="ARBA" id="ARBA00022692"/>
    </source>
</evidence>
<keyword evidence="10" id="KW-0675">Receptor</keyword>
<comment type="similarity">
    <text evidence="2 12 13">Belongs to the TonB-dependent receptor family.</text>
</comment>
<dbReference type="InterPro" id="IPR012910">
    <property type="entry name" value="Plug_dom"/>
</dbReference>
<name>A0A422QLD4_9BURK</name>
<evidence type="ECO:0000256" key="1">
    <source>
        <dbReference type="ARBA" id="ARBA00004571"/>
    </source>
</evidence>
<dbReference type="PROSITE" id="PS52016">
    <property type="entry name" value="TONB_DEPENDENT_REC_3"/>
    <property type="match status" value="1"/>
</dbReference>
<dbReference type="GO" id="GO:0015344">
    <property type="term" value="F:siderophore uptake transmembrane transporter activity"/>
    <property type="evidence" value="ECO:0007669"/>
    <property type="project" value="TreeGrafter"/>
</dbReference>
<dbReference type="Gene3D" id="2.170.130.10">
    <property type="entry name" value="TonB-dependent receptor, plug domain"/>
    <property type="match status" value="1"/>
</dbReference>
<evidence type="ECO:0000256" key="6">
    <source>
        <dbReference type="ARBA" id="ARBA00022729"/>
    </source>
</evidence>
<evidence type="ECO:0000259" key="16">
    <source>
        <dbReference type="Pfam" id="PF07715"/>
    </source>
</evidence>
<keyword evidence="18" id="KW-1185">Reference proteome</keyword>
<evidence type="ECO:0000256" key="11">
    <source>
        <dbReference type="ARBA" id="ARBA00023237"/>
    </source>
</evidence>
<dbReference type="GO" id="GO:0038023">
    <property type="term" value="F:signaling receptor activity"/>
    <property type="evidence" value="ECO:0007669"/>
    <property type="project" value="InterPro"/>
</dbReference>
<comment type="subcellular location">
    <subcellularLocation>
        <location evidence="1 12">Cell outer membrane</location>
        <topology evidence="1 12">Multi-pass membrane protein</topology>
    </subcellularLocation>
</comment>
<evidence type="ECO:0000256" key="13">
    <source>
        <dbReference type="RuleBase" id="RU003357"/>
    </source>
</evidence>
<dbReference type="InterPro" id="IPR036942">
    <property type="entry name" value="Beta-barrel_TonB_sf"/>
</dbReference>
<evidence type="ECO:0000256" key="4">
    <source>
        <dbReference type="ARBA" id="ARBA00022452"/>
    </source>
</evidence>
<dbReference type="NCBIfam" id="TIGR01783">
    <property type="entry name" value="TonB-siderophor"/>
    <property type="match status" value="1"/>
</dbReference>
<dbReference type="GO" id="GO:0009279">
    <property type="term" value="C:cell outer membrane"/>
    <property type="evidence" value="ECO:0007669"/>
    <property type="project" value="UniProtKB-SubCell"/>
</dbReference>
<evidence type="ECO:0000313" key="18">
    <source>
        <dbReference type="Proteomes" id="UP000283254"/>
    </source>
</evidence>
<keyword evidence="5 12" id="KW-0812">Transmembrane</keyword>
<dbReference type="GO" id="GO:0015891">
    <property type="term" value="P:siderophore transport"/>
    <property type="evidence" value="ECO:0007669"/>
    <property type="project" value="InterPro"/>
</dbReference>
<keyword evidence="6 14" id="KW-0732">Signal</keyword>
<dbReference type="PANTHER" id="PTHR32552:SF85">
    <property type="entry name" value="BLL7968 PROTEIN"/>
    <property type="match status" value="1"/>
</dbReference>
<dbReference type="InterPro" id="IPR039426">
    <property type="entry name" value="TonB-dep_rcpt-like"/>
</dbReference>
<comment type="caution">
    <text evidence="17">The sequence shown here is derived from an EMBL/GenBank/DDBJ whole genome shotgun (WGS) entry which is preliminary data.</text>
</comment>
<evidence type="ECO:0000256" key="8">
    <source>
        <dbReference type="ARBA" id="ARBA00023077"/>
    </source>
</evidence>
<evidence type="ECO:0000256" key="14">
    <source>
        <dbReference type="SAM" id="SignalP"/>
    </source>
</evidence>
<evidence type="ECO:0000256" key="12">
    <source>
        <dbReference type="PROSITE-ProRule" id="PRU01360"/>
    </source>
</evidence>
<evidence type="ECO:0000313" key="17">
    <source>
        <dbReference type="EMBL" id="RNF30776.1"/>
    </source>
</evidence>
<evidence type="ECO:0000256" key="3">
    <source>
        <dbReference type="ARBA" id="ARBA00022448"/>
    </source>
</evidence>
<accession>A0A422QLD4</accession>
<proteinExistence type="inferred from homology"/>
<gene>
    <name evidence="17" type="ORF">NM04_10795</name>
</gene>
<evidence type="ECO:0000259" key="15">
    <source>
        <dbReference type="Pfam" id="PF00593"/>
    </source>
</evidence>